<keyword evidence="3" id="KW-0645">Protease</keyword>
<dbReference type="Pfam" id="PF26098">
    <property type="entry name" value="Phage_Inh_C"/>
    <property type="match status" value="1"/>
</dbReference>
<accession>A0A0B6VLM8</accession>
<gene>
    <name evidence="3" type="primary">inh</name>
</gene>
<dbReference type="GO" id="GO:0006508">
    <property type="term" value="P:proteolysis"/>
    <property type="evidence" value="ECO:0007669"/>
    <property type="project" value="UniProtKB-KW"/>
</dbReference>
<evidence type="ECO:0000313" key="3">
    <source>
        <dbReference type="EMBL" id="BAQ23152.1"/>
    </source>
</evidence>
<dbReference type="GO" id="GO:0008233">
    <property type="term" value="F:peptidase activity"/>
    <property type="evidence" value="ECO:0007669"/>
    <property type="project" value="UniProtKB-KW"/>
</dbReference>
<organism evidence="3 4">
    <name type="scientific">Edwardsiella phage PEi26</name>
    <dbReference type="NCBI Taxonomy" id="1608311"/>
    <lineage>
        <taxon>Viruses</taxon>
        <taxon>Duplodnaviria</taxon>
        <taxon>Heunggongvirae</taxon>
        <taxon>Uroviricota</taxon>
        <taxon>Caudoviricetes</taxon>
        <taxon>Pantevenvirales</taxon>
        <taxon>Straboviridae</taxon>
        <taxon>Tevenvirinae</taxon>
        <taxon>Kanagawavirus</taxon>
        <taxon>Kanagawavirus pei20</taxon>
    </lineage>
</organism>
<dbReference type="InterPro" id="IPR059055">
    <property type="entry name" value="Inh_C"/>
</dbReference>
<sequence>MDYQYIEDLRALEDKKEAKDKLVAYAEQFGIKVKKTRSFENLVLDIEAGLKELASEPLPEDNEGLSISDLIDADDELEGKKEFIINDDEGAKEEAKLLFDSPTERPEVLEIKVPEVELRTPFIPSAPIGDVTITVTSEGEVIEKPVEPINEEHLNRAIQTIIESEKTELYELPANYSPSLTKIGPGQGYCTLPWWIYEWITKNPDWKSKPKSFPHHYGLDTVLSLIYYIKREGSVRIRETRNSSFVILD</sequence>
<name>A0A0B6VLM8_9CAUD</name>
<dbReference type="Proteomes" id="UP000225144">
    <property type="component" value="Genome"/>
</dbReference>
<dbReference type="Pfam" id="PF26097">
    <property type="entry name" value="Phage_Inh_N"/>
    <property type="match status" value="1"/>
</dbReference>
<evidence type="ECO:0000259" key="1">
    <source>
        <dbReference type="Pfam" id="PF26097"/>
    </source>
</evidence>
<protein>
    <submittedName>
        <fullName evidence="3">Inhibitor of prohead protease gp21</fullName>
    </submittedName>
</protein>
<feature type="domain" description="Inh N-terminal" evidence="1">
    <location>
        <begin position="1"/>
        <end position="50"/>
    </location>
</feature>
<evidence type="ECO:0000259" key="2">
    <source>
        <dbReference type="Pfam" id="PF26098"/>
    </source>
</evidence>
<proteinExistence type="predicted"/>
<dbReference type="EMBL" id="AP014715">
    <property type="protein sequence ID" value="BAQ23152.1"/>
    <property type="molecule type" value="Genomic_DNA"/>
</dbReference>
<keyword evidence="3" id="KW-0378">Hydrolase</keyword>
<dbReference type="InterPro" id="IPR016594">
    <property type="entry name" value="Inh_T4"/>
</dbReference>
<dbReference type="PIRSF" id="PIRSF012159">
    <property type="entry name" value="Inh_gp21_prd"/>
    <property type="match status" value="1"/>
</dbReference>
<dbReference type="InterPro" id="IPR059054">
    <property type="entry name" value="Inh_N"/>
</dbReference>
<feature type="domain" description="Inh C-terminal" evidence="2">
    <location>
        <begin position="188"/>
        <end position="248"/>
    </location>
</feature>
<evidence type="ECO:0000313" key="4">
    <source>
        <dbReference type="Proteomes" id="UP000225144"/>
    </source>
</evidence>
<reference evidence="3 4" key="1">
    <citation type="submission" date="2015-02" db="EMBL/GenBank/DDBJ databases">
        <title>Complete genome sequences of Edwardsiella bacteriophages, PEi20 and PEi26.</title>
        <authorList>
            <person name="Yasuike M."/>
            <person name="Nishiki I."/>
            <person name="Iwasaki Y."/>
            <person name="Nakamura Y."/>
            <person name="Fujiwara A."/>
            <person name="Hassan E.S."/>
            <person name="Mahmoud M.M."/>
            <person name="Kawato Y."/>
            <person name="Nagai S."/>
            <person name="Kobayashi T."/>
            <person name="Ototake M."/>
            <person name="Nakai T."/>
        </authorList>
    </citation>
    <scope>NUCLEOTIDE SEQUENCE [LARGE SCALE GENOMIC DNA]</scope>
</reference>